<dbReference type="GO" id="GO:0016832">
    <property type="term" value="F:aldehyde-lyase activity"/>
    <property type="evidence" value="ECO:0007669"/>
    <property type="project" value="TreeGrafter"/>
</dbReference>
<name>A0A158J3F1_9BURK</name>
<dbReference type="RefSeq" id="WP_062091305.1">
    <property type="nucleotide sequence ID" value="NZ_FCOK02000070.1"/>
</dbReference>
<dbReference type="PANTHER" id="PTHR30502">
    <property type="entry name" value="2-KETO-3-DEOXY-L-RHAMNONATE ALDOLASE"/>
    <property type="match status" value="1"/>
</dbReference>
<organism evidence="5 6">
    <name type="scientific">Caballeronia udeis</name>
    <dbReference type="NCBI Taxonomy" id="1232866"/>
    <lineage>
        <taxon>Bacteria</taxon>
        <taxon>Pseudomonadati</taxon>
        <taxon>Pseudomonadota</taxon>
        <taxon>Betaproteobacteria</taxon>
        <taxon>Burkholderiales</taxon>
        <taxon>Burkholderiaceae</taxon>
        <taxon>Caballeronia</taxon>
    </lineage>
</organism>
<dbReference type="Gene3D" id="3.20.20.60">
    <property type="entry name" value="Phosphoenolpyruvate-binding domains"/>
    <property type="match status" value="2"/>
</dbReference>
<evidence type="ECO:0000313" key="6">
    <source>
        <dbReference type="Proteomes" id="UP000054683"/>
    </source>
</evidence>
<dbReference type="InterPro" id="IPR005000">
    <property type="entry name" value="Aldolase/citrate-lyase_domain"/>
</dbReference>
<comment type="similarity">
    <text evidence="1">Belongs to the HpcH/HpaI aldolase family.</text>
</comment>
<reference evidence="5 6" key="1">
    <citation type="submission" date="2016-01" db="EMBL/GenBank/DDBJ databases">
        <authorList>
            <person name="Oliw E.H."/>
        </authorList>
    </citation>
    <scope>NUCLEOTIDE SEQUENCE [LARGE SCALE GENOMIC DNA]</scope>
    <source>
        <strain evidence="5">LMG 27134</strain>
    </source>
</reference>
<accession>A0A158J3F1</accession>
<protein>
    <submittedName>
        <fullName evidence="5">2-dehydro-3-deoxyglucarate aldolase</fullName>
    </submittedName>
</protein>
<dbReference type="Proteomes" id="UP000054683">
    <property type="component" value="Unassembled WGS sequence"/>
</dbReference>
<sequence>MISTLKKRLAQGGSVVMLNPSHVSMTLTETLANAGADLIFVDCESGTASYEQLQQMAKGARLSGGRTIARPQNQEHSMLARCLHCGADGLMVPLVNTAQQAREVVATVRYNCPDKEIAEKLIIVMIETTEAVHNLDEILAVEGIDVFFIGPGDLSITMGYSPRVPPGGTRPQPVLDMVEWVIARIHAAGKVAGTLVTKRDITHYAALGTQLLYYHVDPLLAESLQVMRELATIDK</sequence>
<dbReference type="AlphaFoldDB" id="A0A158J3F1"/>
<dbReference type="InterPro" id="IPR040442">
    <property type="entry name" value="Pyrv_kinase-like_dom_sf"/>
</dbReference>
<evidence type="ECO:0000256" key="2">
    <source>
        <dbReference type="ARBA" id="ARBA00022723"/>
    </source>
</evidence>
<keyword evidence="2" id="KW-0479">Metal-binding</keyword>
<dbReference type="InterPro" id="IPR050251">
    <property type="entry name" value="HpcH-HpaI_aldolase"/>
</dbReference>
<dbReference type="EMBL" id="FCOK02000070">
    <property type="protein sequence ID" value="SAL63387.1"/>
    <property type="molecule type" value="Genomic_DNA"/>
</dbReference>
<dbReference type="GO" id="GO:0005737">
    <property type="term" value="C:cytoplasm"/>
    <property type="evidence" value="ECO:0007669"/>
    <property type="project" value="TreeGrafter"/>
</dbReference>
<dbReference type="OrthoDB" id="86160at2"/>
<dbReference type="PANTHER" id="PTHR30502:SF0">
    <property type="entry name" value="PHOSPHOENOLPYRUVATE CARBOXYLASE FAMILY PROTEIN"/>
    <property type="match status" value="1"/>
</dbReference>
<dbReference type="Pfam" id="PF03328">
    <property type="entry name" value="HpcH_HpaI"/>
    <property type="match status" value="1"/>
</dbReference>
<proteinExistence type="inferred from homology"/>
<dbReference type="GO" id="GO:0046872">
    <property type="term" value="F:metal ion binding"/>
    <property type="evidence" value="ECO:0007669"/>
    <property type="project" value="UniProtKB-KW"/>
</dbReference>
<evidence type="ECO:0000313" key="5">
    <source>
        <dbReference type="EMBL" id="SAL63387.1"/>
    </source>
</evidence>
<gene>
    <name evidence="5" type="ORF">AWB69_07109</name>
</gene>
<keyword evidence="3" id="KW-0456">Lyase</keyword>
<evidence type="ECO:0000256" key="3">
    <source>
        <dbReference type="ARBA" id="ARBA00023239"/>
    </source>
</evidence>
<evidence type="ECO:0000256" key="1">
    <source>
        <dbReference type="ARBA" id="ARBA00005568"/>
    </source>
</evidence>
<dbReference type="SUPFAM" id="SSF51621">
    <property type="entry name" value="Phosphoenolpyruvate/pyruvate domain"/>
    <property type="match status" value="1"/>
</dbReference>
<dbReference type="InterPro" id="IPR015813">
    <property type="entry name" value="Pyrv/PenolPyrv_kinase-like_dom"/>
</dbReference>
<evidence type="ECO:0000259" key="4">
    <source>
        <dbReference type="Pfam" id="PF03328"/>
    </source>
</evidence>
<feature type="domain" description="HpcH/HpaI aldolase/citrate lyase" evidence="4">
    <location>
        <begin position="25"/>
        <end position="162"/>
    </location>
</feature>